<dbReference type="OrthoDB" id="9805416at2"/>
<dbReference type="eggNOG" id="COG1052">
    <property type="taxonomic scope" value="Bacteria"/>
</dbReference>
<dbReference type="InterPro" id="IPR006140">
    <property type="entry name" value="D-isomer_DH_NAD-bd"/>
</dbReference>
<evidence type="ECO:0000256" key="4">
    <source>
        <dbReference type="RuleBase" id="RU003719"/>
    </source>
</evidence>
<dbReference type="RefSeq" id="WP_011507140.1">
    <property type="nucleotide sequence ID" value="NC_007963.1"/>
</dbReference>
<gene>
    <name evidence="7" type="ordered locus">Csal_1842</name>
</gene>
<dbReference type="PROSITE" id="PS00671">
    <property type="entry name" value="D_2_HYDROXYACID_DH_3"/>
    <property type="match status" value="1"/>
</dbReference>
<dbReference type="InterPro" id="IPR050418">
    <property type="entry name" value="D-iso_2-hydroxyacid_DH_PdxB"/>
</dbReference>
<evidence type="ECO:0000256" key="1">
    <source>
        <dbReference type="ARBA" id="ARBA00005854"/>
    </source>
</evidence>
<dbReference type="STRING" id="290398.Csal_1842"/>
<dbReference type="SUPFAM" id="SSF52283">
    <property type="entry name" value="Formate/glycerate dehydrogenase catalytic domain-like"/>
    <property type="match status" value="1"/>
</dbReference>
<keyword evidence="3" id="KW-0520">NAD</keyword>
<dbReference type="GO" id="GO:0051287">
    <property type="term" value="F:NAD binding"/>
    <property type="evidence" value="ECO:0007669"/>
    <property type="project" value="InterPro"/>
</dbReference>
<dbReference type="InterPro" id="IPR029753">
    <property type="entry name" value="D-isomer_DH_CS"/>
</dbReference>
<dbReference type="GeneID" id="95334559"/>
<dbReference type="Pfam" id="PF02826">
    <property type="entry name" value="2-Hacid_dh_C"/>
    <property type="match status" value="1"/>
</dbReference>
<reference evidence="7 8" key="1">
    <citation type="journal article" date="2011" name="Stand. Genomic Sci.">
        <title>Complete genome sequence of the halophilic and highly halotolerant Chromohalobacter salexigens type strain (1H11(T)).</title>
        <authorList>
            <person name="Copeland A."/>
            <person name="O'Connor K."/>
            <person name="Lucas S."/>
            <person name="Lapidus A."/>
            <person name="Berry K.W."/>
            <person name="Detter J.C."/>
            <person name="Del Rio T.G."/>
            <person name="Hammon N."/>
            <person name="Dalin E."/>
            <person name="Tice H."/>
            <person name="Pitluck S."/>
            <person name="Bruce D."/>
            <person name="Goodwin L."/>
            <person name="Han C."/>
            <person name="Tapia R."/>
            <person name="Saunders E."/>
            <person name="Schmutz J."/>
            <person name="Brettin T."/>
            <person name="Larimer F."/>
            <person name="Land M."/>
            <person name="Hauser L."/>
            <person name="Vargas C."/>
            <person name="Nieto J.J."/>
            <person name="Kyrpides N.C."/>
            <person name="Ivanova N."/>
            <person name="Goker M."/>
            <person name="Klenk H.P."/>
            <person name="Csonka L.N."/>
            <person name="Woyke T."/>
        </authorList>
    </citation>
    <scope>NUCLEOTIDE SEQUENCE [LARGE SCALE GENOMIC DNA]</scope>
    <source>
        <strain evidence="8">ATCC BAA-138 / DSM 3043 / CIP 106854 / NCIMB 13768 / 1H11</strain>
    </source>
</reference>
<evidence type="ECO:0000256" key="2">
    <source>
        <dbReference type="ARBA" id="ARBA00023002"/>
    </source>
</evidence>
<evidence type="ECO:0000256" key="3">
    <source>
        <dbReference type="ARBA" id="ARBA00023027"/>
    </source>
</evidence>
<dbReference type="PANTHER" id="PTHR43761">
    <property type="entry name" value="D-ISOMER SPECIFIC 2-HYDROXYACID DEHYDROGENASE FAMILY PROTEIN (AFU_ORTHOLOGUE AFUA_1G13630)"/>
    <property type="match status" value="1"/>
</dbReference>
<name>Q1QWG4_CHRI1</name>
<sequence length="313" mass="33543">MKAVILDAATLGDDIDLTPLHEAVDTLEVHAHTAREERQARLAGATVALTNKVVIDAELIDALPDLELICVLATGTNNIDMQAAKARGIEVRNVTAYGTASVAQHTLMLMLALANRLPLYMRDVAAGRWNDSPMFCLLDHRTLQLAGKHLVIVGHGELGRAVAHLAEAFGMRVTFAARPGNEAHDSRPALASLAGELDVLSLHCPLNDETRHLVDADMLARFKPGALLLNCARGGIIDESAALDALRNGTLGGLGVDSLPDEPPREGHALIDALQEGHNLIVTPHSAWISPEARANVVRLTVDNLRHWLASRA</sequence>
<keyword evidence="8" id="KW-1185">Reference proteome</keyword>
<organism evidence="7 8">
    <name type="scientific">Chromohalobacter israelensis (strain ATCC BAA-138 / DSM 3043 / CIP 106854 / NCIMB 13768 / 1H11)</name>
    <name type="common">Chromohalobacter salexigens</name>
    <dbReference type="NCBI Taxonomy" id="290398"/>
    <lineage>
        <taxon>Bacteria</taxon>
        <taxon>Pseudomonadati</taxon>
        <taxon>Pseudomonadota</taxon>
        <taxon>Gammaproteobacteria</taxon>
        <taxon>Oceanospirillales</taxon>
        <taxon>Halomonadaceae</taxon>
        <taxon>Chromohalobacter</taxon>
    </lineage>
</organism>
<feature type="domain" description="D-isomer specific 2-hydroxyacid dehydrogenase NAD-binding" evidence="6">
    <location>
        <begin position="107"/>
        <end position="287"/>
    </location>
</feature>
<evidence type="ECO:0000259" key="6">
    <source>
        <dbReference type="Pfam" id="PF02826"/>
    </source>
</evidence>
<comment type="similarity">
    <text evidence="1 4">Belongs to the D-isomer specific 2-hydroxyacid dehydrogenase family.</text>
</comment>
<protein>
    <submittedName>
        <fullName evidence="7">D-isomer specific 2-hydroxyacid dehydrogenase, NAD-binding protein</fullName>
    </submittedName>
</protein>
<dbReference type="Pfam" id="PF00389">
    <property type="entry name" value="2-Hacid_dh"/>
    <property type="match status" value="1"/>
</dbReference>
<evidence type="ECO:0000313" key="7">
    <source>
        <dbReference type="EMBL" id="ABE59194.1"/>
    </source>
</evidence>
<feature type="domain" description="D-isomer specific 2-hydroxyacid dehydrogenase catalytic" evidence="5">
    <location>
        <begin position="13"/>
        <end position="311"/>
    </location>
</feature>
<evidence type="ECO:0000313" key="8">
    <source>
        <dbReference type="Proteomes" id="UP000000239"/>
    </source>
</evidence>
<dbReference type="HOGENOM" id="CLU_019796_1_3_6"/>
<evidence type="ECO:0000259" key="5">
    <source>
        <dbReference type="Pfam" id="PF00389"/>
    </source>
</evidence>
<dbReference type="KEGG" id="csa:Csal_1842"/>
<dbReference type="EMBL" id="CP000285">
    <property type="protein sequence ID" value="ABE59194.1"/>
    <property type="molecule type" value="Genomic_DNA"/>
</dbReference>
<dbReference type="InterPro" id="IPR006139">
    <property type="entry name" value="D-isomer_2_OHA_DH_cat_dom"/>
</dbReference>
<dbReference type="GO" id="GO:0016616">
    <property type="term" value="F:oxidoreductase activity, acting on the CH-OH group of donors, NAD or NADP as acceptor"/>
    <property type="evidence" value="ECO:0007669"/>
    <property type="project" value="InterPro"/>
</dbReference>
<dbReference type="Proteomes" id="UP000000239">
    <property type="component" value="Chromosome"/>
</dbReference>
<dbReference type="CDD" id="cd12162">
    <property type="entry name" value="2-Hacid_dh_4"/>
    <property type="match status" value="1"/>
</dbReference>
<dbReference type="InterPro" id="IPR036291">
    <property type="entry name" value="NAD(P)-bd_dom_sf"/>
</dbReference>
<proteinExistence type="inferred from homology"/>
<dbReference type="SUPFAM" id="SSF51735">
    <property type="entry name" value="NAD(P)-binding Rossmann-fold domains"/>
    <property type="match status" value="1"/>
</dbReference>
<dbReference type="AlphaFoldDB" id="Q1QWG4"/>
<dbReference type="Gene3D" id="3.40.50.720">
    <property type="entry name" value="NAD(P)-binding Rossmann-like Domain"/>
    <property type="match status" value="2"/>
</dbReference>
<accession>Q1QWG4</accession>
<dbReference type="PANTHER" id="PTHR43761:SF1">
    <property type="entry name" value="D-ISOMER SPECIFIC 2-HYDROXYACID DEHYDROGENASE CATALYTIC DOMAIN-CONTAINING PROTEIN-RELATED"/>
    <property type="match status" value="1"/>
</dbReference>
<keyword evidence="2 4" id="KW-0560">Oxidoreductase</keyword>